<dbReference type="InterPro" id="IPR012347">
    <property type="entry name" value="Ferritin-like"/>
</dbReference>
<evidence type="ECO:0000256" key="1">
    <source>
        <dbReference type="SAM" id="Coils"/>
    </source>
</evidence>
<protein>
    <submittedName>
        <fullName evidence="3">Aldehyde dehydrogenase</fullName>
    </submittedName>
</protein>
<dbReference type="InterPro" id="IPR016920">
    <property type="entry name" value="UCP029477"/>
</dbReference>
<dbReference type="SUPFAM" id="SSF47240">
    <property type="entry name" value="Ferritin-like"/>
    <property type="match status" value="1"/>
</dbReference>
<evidence type="ECO:0000313" key="3">
    <source>
        <dbReference type="EMBL" id="AKJ29777.1"/>
    </source>
</evidence>
<dbReference type="RefSeq" id="WP_047195309.1">
    <property type="nucleotide sequence ID" value="NZ_CP011371.1"/>
</dbReference>
<organism evidence="3 4">
    <name type="scientific">Caldimonas brevitalea</name>
    <dbReference type="NCBI Taxonomy" id="413882"/>
    <lineage>
        <taxon>Bacteria</taxon>
        <taxon>Pseudomonadati</taxon>
        <taxon>Pseudomonadota</taxon>
        <taxon>Betaproteobacteria</taxon>
        <taxon>Burkholderiales</taxon>
        <taxon>Sphaerotilaceae</taxon>
        <taxon>Caldimonas</taxon>
    </lineage>
</organism>
<feature type="coiled-coil region" evidence="1">
    <location>
        <begin position="122"/>
        <end position="149"/>
    </location>
</feature>
<dbReference type="PATRIC" id="fig|413882.6.peg.3221"/>
<feature type="domain" description="DUF2383" evidence="2">
    <location>
        <begin position="5"/>
        <end position="115"/>
    </location>
</feature>
<dbReference type="EMBL" id="CP011371">
    <property type="protein sequence ID" value="AKJ29777.1"/>
    <property type="molecule type" value="Genomic_DNA"/>
</dbReference>
<keyword evidence="4" id="KW-1185">Reference proteome</keyword>
<dbReference type="InterPro" id="IPR011971">
    <property type="entry name" value="CHP02284"/>
</dbReference>
<proteinExistence type="predicted"/>
<dbReference type="Proteomes" id="UP000035352">
    <property type="component" value="Chromosome"/>
</dbReference>
<evidence type="ECO:0000259" key="2">
    <source>
        <dbReference type="Pfam" id="PF09537"/>
    </source>
</evidence>
<dbReference type="STRING" id="413882.AAW51_3086"/>
<dbReference type="Pfam" id="PF09537">
    <property type="entry name" value="DUF2383"/>
    <property type="match status" value="1"/>
</dbReference>
<dbReference type="KEGG" id="pbh:AAW51_3086"/>
<dbReference type="AlphaFoldDB" id="A0A0G3BK74"/>
<gene>
    <name evidence="3" type="ORF">AAW51_3086</name>
</gene>
<sequence>MSNDDVIDVLNNLIETCKDGEYGFNSCAEHCKSPELKAIFTSRAQDCRRGADELQARVAALGGKPDTGGSVAGALHRGWVATRDALTGRDDTAMLEECERGEDVALASYRKALQKDLPVDLRALIERQLQGAQRNHDQVKALRDSYKKRT</sequence>
<dbReference type="PIRSF" id="PIRSF029477">
    <property type="entry name" value="UCP029477"/>
    <property type="match status" value="1"/>
</dbReference>
<dbReference type="Gene3D" id="1.20.1260.10">
    <property type="match status" value="1"/>
</dbReference>
<dbReference type="OrthoDB" id="282393at2"/>
<accession>A0A0G3BK74</accession>
<reference evidence="3 4" key="1">
    <citation type="submission" date="2015-05" db="EMBL/GenBank/DDBJ databases">
        <authorList>
            <person name="Tang B."/>
            <person name="Yu Y."/>
        </authorList>
    </citation>
    <scope>NUCLEOTIDE SEQUENCE [LARGE SCALE GENOMIC DNA]</scope>
    <source>
        <strain evidence="3 4">DSM 7029</strain>
    </source>
</reference>
<dbReference type="NCBIfam" id="TIGR02284">
    <property type="entry name" value="PA2169 family four-helix-bundle protein"/>
    <property type="match status" value="1"/>
</dbReference>
<name>A0A0G3BK74_9BURK</name>
<dbReference type="CDD" id="cd00657">
    <property type="entry name" value="Ferritin_like"/>
    <property type="match status" value="1"/>
</dbReference>
<keyword evidence="1" id="KW-0175">Coiled coil</keyword>
<dbReference type="InterPro" id="IPR009078">
    <property type="entry name" value="Ferritin-like_SF"/>
</dbReference>
<dbReference type="InterPro" id="IPR019052">
    <property type="entry name" value="DUF2383"/>
</dbReference>
<evidence type="ECO:0000313" key="4">
    <source>
        <dbReference type="Proteomes" id="UP000035352"/>
    </source>
</evidence>